<dbReference type="AlphaFoldDB" id="Q5DF19"/>
<dbReference type="EMBL" id="AY813855">
    <property type="protein sequence ID" value="AAW25587.1"/>
    <property type="molecule type" value="mRNA"/>
</dbReference>
<feature type="transmembrane region" description="Helical" evidence="1">
    <location>
        <begin position="21"/>
        <end position="42"/>
    </location>
</feature>
<evidence type="ECO:0000313" key="2">
    <source>
        <dbReference type="EMBL" id="AAW25587.1"/>
    </source>
</evidence>
<keyword evidence="1" id="KW-0812">Transmembrane</keyword>
<name>Q5DF19_SCHJA</name>
<sequence>MVVQLIYFCLIADYLPTFIHFLVSSSLYLCQVCVDFIISFIYCISLRFLYSTVIHTVASVSCCLFLYIFCKQARLWISAYITSVYICLTRHFVLFFNISLLLPVFLL</sequence>
<keyword evidence="1" id="KW-1133">Transmembrane helix</keyword>
<reference evidence="2" key="1">
    <citation type="submission" date="2004-11" db="EMBL/GenBank/DDBJ databases">
        <title>The full-length cDNA sequences of Schistosoma japonicum genes.</title>
        <authorList>
            <person name="Han Z."/>
        </authorList>
    </citation>
    <scope>NUCLEOTIDE SEQUENCE</scope>
</reference>
<evidence type="ECO:0000256" key="1">
    <source>
        <dbReference type="SAM" id="Phobius"/>
    </source>
</evidence>
<feature type="transmembrane region" description="Helical" evidence="1">
    <location>
        <begin position="82"/>
        <end position="106"/>
    </location>
</feature>
<accession>Q5DF19</accession>
<feature type="transmembrane region" description="Helical" evidence="1">
    <location>
        <begin position="48"/>
        <end position="70"/>
    </location>
</feature>
<reference evidence="2" key="2">
    <citation type="journal article" date="2006" name="PLoS Pathog.">
        <title>New perspectives on host-parasite interplay by comparative transcriptomic and proteomic analyses of Schistosoma japonicum.</title>
        <authorList>
            <person name="Liu F."/>
            <person name="Lu J."/>
            <person name="Hu W."/>
            <person name="Wang S.Y."/>
            <person name="Cui S.J."/>
            <person name="Chi M."/>
            <person name="Yan Q."/>
            <person name="Wang X.R."/>
            <person name="Song H.D."/>
            <person name="Xu X.N."/>
            <person name="Wang J.J."/>
            <person name="Zhang X.L."/>
            <person name="Zhang X."/>
            <person name="Wang Z.Q."/>
            <person name="Xue C.L."/>
            <person name="Brindley P.J."/>
            <person name="McManus D.P."/>
            <person name="Yang P.Y."/>
            <person name="Feng Z."/>
            <person name="Chen Z."/>
            <person name="Han Z.G."/>
        </authorList>
    </citation>
    <scope>NUCLEOTIDE SEQUENCE</scope>
</reference>
<keyword evidence="1" id="KW-0472">Membrane</keyword>
<organism evidence="2">
    <name type="scientific">Schistosoma japonicum</name>
    <name type="common">Blood fluke</name>
    <dbReference type="NCBI Taxonomy" id="6182"/>
    <lineage>
        <taxon>Eukaryota</taxon>
        <taxon>Metazoa</taxon>
        <taxon>Spiralia</taxon>
        <taxon>Lophotrochozoa</taxon>
        <taxon>Platyhelminthes</taxon>
        <taxon>Trematoda</taxon>
        <taxon>Digenea</taxon>
        <taxon>Strigeidida</taxon>
        <taxon>Schistosomatoidea</taxon>
        <taxon>Schistosomatidae</taxon>
        <taxon>Schistosoma</taxon>
    </lineage>
</organism>
<protein>
    <submittedName>
        <fullName evidence="2">SJCHGC02967 protein</fullName>
    </submittedName>
</protein>
<proteinExistence type="evidence at transcript level"/>